<keyword evidence="4" id="KW-0997">Cell inner membrane</keyword>
<dbReference type="GeneID" id="112288070"/>
<dbReference type="PANTHER" id="PTHR47715:SF1">
    <property type="entry name" value="TRYPTOPHAN_TYROSINE PERMEASE"/>
    <property type="match status" value="1"/>
</dbReference>
<dbReference type="Gramene" id="Pp3c10_5160V3.1">
    <property type="protein sequence ID" value="Pp3c10_5160V3.1"/>
    <property type="gene ID" value="Pp3c10_5160"/>
</dbReference>
<dbReference type="InterPro" id="IPR018227">
    <property type="entry name" value="Amino_acid_transport_2"/>
</dbReference>
<keyword evidence="7 10" id="KW-1133">Transmembrane helix</keyword>
<feature type="transmembrane region" description="Helical" evidence="10">
    <location>
        <begin position="181"/>
        <end position="203"/>
    </location>
</feature>
<keyword evidence="6" id="KW-0029">Amino-acid transport</keyword>
<dbReference type="Proteomes" id="UP000006727">
    <property type="component" value="Chromosome 10"/>
</dbReference>
<dbReference type="STRING" id="3218.A0A2K1JXS8"/>
<dbReference type="Gene3D" id="1.20.1740.10">
    <property type="entry name" value="Amino acid/polyamine transporter I"/>
    <property type="match status" value="1"/>
</dbReference>
<name>A0A2K1JXS8_PHYPA</name>
<feature type="transmembrane region" description="Helical" evidence="10">
    <location>
        <begin position="153"/>
        <end position="175"/>
    </location>
</feature>
<keyword evidence="13" id="KW-1185">Reference proteome</keyword>
<feature type="transmembrane region" description="Helical" evidence="10">
    <location>
        <begin position="415"/>
        <end position="436"/>
    </location>
</feature>
<evidence type="ECO:0000256" key="9">
    <source>
        <dbReference type="SAM" id="MobiDB-lite"/>
    </source>
</evidence>
<dbReference type="OrthoDB" id="438545at2759"/>
<sequence length="560" mass="59218">MTTSLLSHGAPVSFTSSRRSQKCGGIGKILGGSPSRLQCSVVSCGSLGLNVRVVLKGEQSRTRSSRLTSHNYLLSSKRTLLQDWWRRAVGGNTYHVWLRNCVHGTPLYEESVDTDVSCHAQVNPEAWSIDDESLPPHELSTLSRPDSERSGRVASAIGLIMGTAVGPGILGLPAATLRAGLIPSSVTIVAVWAYVMASILLVAELSYAVMAEQGGVEVSFTGLAVRTLGHSAGRVVALVYALLNYALLVACVAGLHSILTHWLPLPSSLVCMLSPGVVISMLAVTSLQTVDVLNRALCGLMLASITCLVGIGISVSRNIWLGSTGFGTLSLSALHPAIPVIVLTLGFHVIIPVVCRVLGGNPQEARKAILCGGTVPLLMVLSWNTVILGLAQAPAGASMASFDAIKLLLSLSSSAAPVVQAFAFSALGTTLIGYALSFPKQLLDTVSLFFIPSQGVEREKAQEPDRSRRMAALLLAMVPPVIMAMTSPTAFASALDFAGVYANCYLFGVLPPIMAWVYRYQQPQADQVLHTRLVPGGRILLVVLLVIALCLGLKPPNSRM</sequence>
<feature type="transmembrane region" description="Helical" evidence="10">
    <location>
        <begin position="296"/>
        <end position="316"/>
    </location>
</feature>
<feature type="transmembrane region" description="Helical" evidence="10">
    <location>
        <begin position="470"/>
        <end position="491"/>
    </location>
</feature>
<evidence type="ECO:0000256" key="3">
    <source>
        <dbReference type="ARBA" id="ARBA00022475"/>
    </source>
</evidence>
<evidence type="ECO:0000256" key="6">
    <source>
        <dbReference type="ARBA" id="ARBA00022970"/>
    </source>
</evidence>
<feature type="transmembrane region" description="Helical" evidence="10">
    <location>
        <begin position="336"/>
        <end position="358"/>
    </location>
</feature>
<dbReference type="EnsemblPlants" id="Pp3c10_5160V3.2">
    <property type="protein sequence ID" value="Pp3c10_5160V3.2"/>
    <property type="gene ID" value="Pp3c10_5160"/>
</dbReference>
<dbReference type="AlphaFoldDB" id="A0A2K1JXS8"/>
<keyword evidence="5 10" id="KW-0812">Transmembrane</keyword>
<evidence type="ECO:0000256" key="8">
    <source>
        <dbReference type="ARBA" id="ARBA00023136"/>
    </source>
</evidence>
<accession>A0A2K1JXS8</accession>
<dbReference type="EnsemblPlants" id="Pp3c10_5160V3.1">
    <property type="protein sequence ID" value="Pp3c10_5160V3.1"/>
    <property type="gene ID" value="Pp3c10_5160"/>
</dbReference>
<feature type="transmembrane region" description="Helical" evidence="10">
    <location>
        <begin position="370"/>
        <end position="395"/>
    </location>
</feature>
<feature type="transmembrane region" description="Helical" evidence="10">
    <location>
        <begin position="497"/>
        <end position="518"/>
    </location>
</feature>
<dbReference type="Gramene" id="Pp3c10_5160V3.2">
    <property type="protein sequence ID" value="Pp3c10_5160V3.2"/>
    <property type="gene ID" value="Pp3c10_5160"/>
</dbReference>
<reference evidence="11 13" key="1">
    <citation type="journal article" date="2008" name="Science">
        <title>The Physcomitrella genome reveals evolutionary insights into the conquest of land by plants.</title>
        <authorList>
            <person name="Rensing S."/>
            <person name="Lang D."/>
            <person name="Zimmer A."/>
            <person name="Terry A."/>
            <person name="Salamov A."/>
            <person name="Shapiro H."/>
            <person name="Nishiyama T."/>
            <person name="Perroud P.-F."/>
            <person name="Lindquist E."/>
            <person name="Kamisugi Y."/>
            <person name="Tanahashi T."/>
            <person name="Sakakibara K."/>
            <person name="Fujita T."/>
            <person name="Oishi K."/>
            <person name="Shin-I T."/>
            <person name="Kuroki Y."/>
            <person name="Toyoda A."/>
            <person name="Suzuki Y."/>
            <person name="Hashimoto A."/>
            <person name="Yamaguchi K."/>
            <person name="Sugano A."/>
            <person name="Kohara Y."/>
            <person name="Fujiyama A."/>
            <person name="Anterola A."/>
            <person name="Aoki S."/>
            <person name="Ashton N."/>
            <person name="Barbazuk W.B."/>
            <person name="Barker E."/>
            <person name="Bennetzen J."/>
            <person name="Bezanilla M."/>
            <person name="Blankenship R."/>
            <person name="Cho S.H."/>
            <person name="Dutcher S."/>
            <person name="Estelle M."/>
            <person name="Fawcett J.A."/>
            <person name="Gundlach H."/>
            <person name="Hanada K."/>
            <person name="Heyl A."/>
            <person name="Hicks K.A."/>
            <person name="Hugh J."/>
            <person name="Lohr M."/>
            <person name="Mayer K."/>
            <person name="Melkozernov A."/>
            <person name="Murata T."/>
            <person name="Nelson D."/>
            <person name="Pils B."/>
            <person name="Prigge M."/>
            <person name="Reiss B."/>
            <person name="Renner T."/>
            <person name="Rombauts S."/>
            <person name="Rushton P."/>
            <person name="Sanderfoot A."/>
            <person name="Schween G."/>
            <person name="Shiu S.-H."/>
            <person name="Stueber K."/>
            <person name="Theodoulou F.L."/>
            <person name="Tu H."/>
            <person name="Van de Peer Y."/>
            <person name="Verrier P.J."/>
            <person name="Waters E."/>
            <person name="Wood A."/>
            <person name="Yang L."/>
            <person name="Cove D."/>
            <person name="Cuming A."/>
            <person name="Hasebe M."/>
            <person name="Lucas S."/>
            <person name="Mishler D.B."/>
            <person name="Reski R."/>
            <person name="Grigoriev I."/>
            <person name="Quatrano R.S."/>
            <person name="Boore J.L."/>
        </authorList>
    </citation>
    <scope>NUCLEOTIDE SEQUENCE [LARGE SCALE GENOMIC DNA]</scope>
    <source>
        <strain evidence="12 13">cv. Gransden 2004</strain>
    </source>
</reference>
<evidence type="ECO:0000256" key="7">
    <source>
        <dbReference type="ARBA" id="ARBA00022989"/>
    </source>
</evidence>
<evidence type="ECO:0000256" key="10">
    <source>
        <dbReference type="SAM" id="Phobius"/>
    </source>
</evidence>
<evidence type="ECO:0000256" key="2">
    <source>
        <dbReference type="ARBA" id="ARBA00022448"/>
    </source>
</evidence>
<dbReference type="GO" id="GO:0005886">
    <property type="term" value="C:plasma membrane"/>
    <property type="evidence" value="ECO:0007669"/>
    <property type="project" value="UniProtKB-SubCell"/>
</dbReference>
<evidence type="ECO:0000313" key="11">
    <source>
        <dbReference type="EMBL" id="PNR46334.1"/>
    </source>
</evidence>
<feature type="transmembrane region" description="Helical" evidence="10">
    <location>
        <begin position="539"/>
        <end position="556"/>
    </location>
</feature>
<gene>
    <name evidence="12" type="primary">LOC112288070</name>
    <name evidence="11" type="ORF">PHYPA_013453</name>
</gene>
<keyword evidence="3" id="KW-1003">Cell membrane</keyword>
<feature type="transmembrane region" description="Helical" evidence="10">
    <location>
        <begin position="235"/>
        <end position="259"/>
    </location>
</feature>
<dbReference type="RefSeq" id="XP_024387661.1">
    <property type="nucleotide sequence ID" value="XM_024531893.2"/>
</dbReference>
<evidence type="ECO:0000256" key="4">
    <source>
        <dbReference type="ARBA" id="ARBA00022519"/>
    </source>
</evidence>
<reference evidence="11 13" key="2">
    <citation type="journal article" date="2018" name="Plant J.">
        <title>The Physcomitrella patens chromosome-scale assembly reveals moss genome structure and evolution.</title>
        <authorList>
            <person name="Lang D."/>
            <person name="Ullrich K.K."/>
            <person name="Murat F."/>
            <person name="Fuchs J."/>
            <person name="Jenkins J."/>
            <person name="Haas F.B."/>
            <person name="Piednoel M."/>
            <person name="Gundlach H."/>
            <person name="Van Bel M."/>
            <person name="Meyberg R."/>
            <person name="Vives C."/>
            <person name="Morata J."/>
            <person name="Symeonidi A."/>
            <person name="Hiss M."/>
            <person name="Muchero W."/>
            <person name="Kamisugi Y."/>
            <person name="Saleh O."/>
            <person name="Blanc G."/>
            <person name="Decker E.L."/>
            <person name="van Gessel N."/>
            <person name="Grimwood J."/>
            <person name="Hayes R.D."/>
            <person name="Graham S.W."/>
            <person name="Gunter L.E."/>
            <person name="McDaniel S.F."/>
            <person name="Hoernstein S.N.W."/>
            <person name="Larsson A."/>
            <person name="Li F.W."/>
            <person name="Perroud P.F."/>
            <person name="Phillips J."/>
            <person name="Ranjan P."/>
            <person name="Rokshar D.S."/>
            <person name="Rothfels C.J."/>
            <person name="Schneider L."/>
            <person name="Shu S."/>
            <person name="Stevenson D.W."/>
            <person name="Thummler F."/>
            <person name="Tillich M."/>
            <person name="Villarreal Aguilar J.C."/>
            <person name="Widiez T."/>
            <person name="Wong G.K."/>
            <person name="Wymore A."/>
            <person name="Zhang Y."/>
            <person name="Zimmer A.D."/>
            <person name="Quatrano R.S."/>
            <person name="Mayer K.F.X."/>
            <person name="Goodstein D."/>
            <person name="Casacuberta J.M."/>
            <person name="Vandepoele K."/>
            <person name="Reski R."/>
            <person name="Cuming A.C."/>
            <person name="Tuskan G.A."/>
            <person name="Maumus F."/>
            <person name="Salse J."/>
            <person name="Schmutz J."/>
            <person name="Rensing S.A."/>
        </authorList>
    </citation>
    <scope>NUCLEOTIDE SEQUENCE [LARGE SCALE GENOMIC DNA]</scope>
    <source>
        <strain evidence="12 13">cv. Gransden 2004</strain>
    </source>
</reference>
<feature type="region of interest" description="Disordered" evidence="9">
    <location>
        <begin position="1"/>
        <end position="21"/>
    </location>
</feature>
<protein>
    <submittedName>
        <fullName evidence="11 12">Uncharacterized protein</fullName>
    </submittedName>
</protein>
<dbReference type="InterPro" id="IPR013059">
    <property type="entry name" value="Trp_tyr_transpt"/>
</dbReference>
<feature type="transmembrane region" description="Helical" evidence="10">
    <location>
        <begin position="265"/>
        <end position="284"/>
    </location>
</feature>
<keyword evidence="8 10" id="KW-0472">Membrane</keyword>
<dbReference type="PANTHER" id="PTHR47715">
    <property type="entry name" value="TRYPTOPHAN/TYROSINE PERMEASE"/>
    <property type="match status" value="1"/>
</dbReference>
<evidence type="ECO:0000313" key="13">
    <source>
        <dbReference type="Proteomes" id="UP000006727"/>
    </source>
</evidence>
<reference evidence="12" key="3">
    <citation type="submission" date="2020-12" db="UniProtKB">
        <authorList>
            <consortium name="EnsemblPlants"/>
        </authorList>
    </citation>
    <scope>IDENTIFICATION</scope>
</reference>
<evidence type="ECO:0000256" key="1">
    <source>
        <dbReference type="ARBA" id="ARBA00004429"/>
    </source>
</evidence>
<dbReference type="PRINTS" id="PR00166">
    <property type="entry name" value="AROAAPRMEASE"/>
</dbReference>
<comment type="subcellular location">
    <subcellularLocation>
        <location evidence="1">Cell inner membrane</location>
        <topology evidence="1">Multi-pass membrane protein</topology>
    </subcellularLocation>
</comment>
<dbReference type="GO" id="GO:0003333">
    <property type="term" value="P:amino acid transmembrane transport"/>
    <property type="evidence" value="ECO:0007669"/>
    <property type="project" value="InterPro"/>
</dbReference>
<keyword evidence="2" id="KW-0813">Transport</keyword>
<dbReference type="PaxDb" id="3218-PP1S51_97V6.1"/>
<dbReference type="Pfam" id="PF03222">
    <property type="entry name" value="Trp_Tyr_perm"/>
    <property type="match status" value="1"/>
</dbReference>
<dbReference type="EMBL" id="ABEU02000010">
    <property type="protein sequence ID" value="PNR46334.1"/>
    <property type="molecule type" value="Genomic_DNA"/>
</dbReference>
<evidence type="ECO:0000313" key="12">
    <source>
        <dbReference type="EnsemblPlants" id="Pp3c10_5160V3.1"/>
    </source>
</evidence>
<proteinExistence type="predicted"/>
<evidence type="ECO:0000256" key="5">
    <source>
        <dbReference type="ARBA" id="ARBA00022692"/>
    </source>
</evidence>
<dbReference type="GO" id="GO:0015173">
    <property type="term" value="F:aromatic amino acid transmembrane transporter activity"/>
    <property type="evidence" value="ECO:0007669"/>
    <property type="project" value="InterPro"/>
</dbReference>
<organism evidence="11">
    <name type="scientific">Physcomitrium patens</name>
    <name type="common">Spreading-leaved earth moss</name>
    <name type="synonym">Physcomitrella patens</name>
    <dbReference type="NCBI Taxonomy" id="3218"/>
    <lineage>
        <taxon>Eukaryota</taxon>
        <taxon>Viridiplantae</taxon>
        <taxon>Streptophyta</taxon>
        <taxon>Embryophyta</taxon>
        <taxon>Bryophyta</taxon>
        <taxon>Bryophytina</taxon>
        <taxon>Bryopsida</taxon>
        <taxon>Funariidae</taxon>
        <taxon>Funariales</taxon>
        <taxon>Funariaceae</taxon>
        <taxon>Physcomitrium</taxon>
    </lineage>
</organism>
<dbReference type="OMA" id="LLCAFYC"/>